<organism evidence="2 3">
    <name type="scientific">Nonomuraea rosea</name>
    <dbReference type="NCBI Taxonomy" id="638574"/>
    <lineage>
        <taxon>Bacteria</taxon>
        <taxon>Bacillati</taxon>
        <taxon>Actinomycetota</taxon>
        <taxon>Actinomycetes</taxon>
        <taxon>Streptosporangiales</taxon>
        <taxon>Streptosporangiaceae</taxon>
        <taxon>Nonomuraea</taxon>
    </lineage>
</organism>
<feature type="transmembrane region" description="Helical" evidence="1">
    <location>
        <begin position="37"/>
        <end position="58"/>
    </location>
</feature>
<keyword evidence="1" id="KW-0472">Membrane</keyword>
<evidence type="ECO:0000313" key="2">
    <source>
        <dbReference type="EMBL" id="GAA3613083.1"/>
    </source>
</evidence>
<evidence type="ECO:0000256" key="1">
    <source>
        <dbReference type="SAM" id="Phobius"/>
    </source>
</evidence>
<reference evidence="3" key="1">
    <citation type="journal article" date="2019" name="Int. J. Syst. Evol. Microbiol.">
        <title>The Global Catalogue of Microorganisms (GCM) 10K type strain sequencing project: providing services to taxonomists for standard genome sequencing and annotation.</title>
        <authorList>
            <consortium name="The Broad Institute Genomics Platform"/>
            <consortium name="The Broad Institute Genome Sequencing Center for Infectious Disease"/>
            <person name="Wu L."/>
            <person name="Ma J."/>
        </authorList>
    </citation>
    <scope>NUCLEOTIDE SEQUENCE [LARGE SCALE GENOMIC DNA]</scope>
    <source>
        <strain evidence="3">JCM 17326</strain>
    </source>
</reference>
<keyword evidence="1" id="KW-1133">Transmembrane helix</keyword>
<accession>A0ABP6ZM28</accession>
<keyword evidence="1" id="KW-0812">Transmembrane</keyword>
<feature type="transmembrane region" description="Helical" evidence="1">
    <location>
        <begin position="65"/>
        <end position="87"/>
    </location>
</feature>
<gene>
    <name evidence="2" type="ORF">GCM10022419_117670</name>
</gene>
<comment type="caution">
    <text evidence="2">The sequence shown here is derived from an EMBL/GenBank/DDBJ whole genome shotgun (WGS) entry which is preliminary data.</text>
</comment>
<dbReference type="RefSeq" id="WP_345576412.1">
    <property type="nucleotide sequence ID" value="NZ_BAABDQ010000049.1"/>
</dbReference>
<dbReference type="Proteomes" id="UP001500630">
    <property type="component" value="Unassembled WGS sequence"/>
</dbReference>
<keyword evidence="3" id="KW-1185">Reference proteome</keyword>
<sequence>MRAPSVGYLVAAILMGFAYRVEAPDDDPYHGTSAGDLFNSIAISAATLLGVAVAGVAWTMGRRMWPVSVVFGVLCALAVGRVGYLWIF</sequence>
<dbReference type="EMBL" id="BAABDQ010000049">
    <property type="protein sequence ID" value="GAA3613083.1"/>
    <property type="molecule type" value="Genomic_DNA"/>
</dbReference>
<name>A0ABP6ZM28_9ACTN</name>
<evidence type="ECO:0000313" key="3">
    <source>
        <dbReference type="Proteomes" id="UP001500630"/>
    </source>
</evidence>
<proteinExistence type="predicted"/>
<protein>
    <submittedName>
        <fullName evidence="2">Uncharacterized protein</fullName>
    </submittedName>
</protein>